<keyword evidence="6" id="KW-0808">Transferase</keyword>
<dbReference type="STRING" id="1189621.A3SI_16480"/>
<dbReference type="InterPro" id="IPR004358">
    <property type="entry name" value="Sig_transdc_His_kin-like_C"/>
</dbReference>
<dbReference type="SMART" id="SM00388">
    <property type="entry name" value="HisKA"/>
    <property type="match status" value="1"/>
</dbReference>
<gene>
    <name evidence="12" type="ORF">A3SI_16480</name>
</gene>
<dbReference type="Pfam" id="PF00512">
    <property type="entry name" value="HisKA"/>
    <property type="match status" value="1"/>
</dbReference>
<comment type="catalytic activity">
    <reaction evidence="1">
        <text>ATP + protein L-histidine = ADP + protein N-phospho-L-histidine.</text>
        <dbReference type="EC" id="2.7.13.3"/>
    </reaction>
</comment>
<evidence type="ECO:0000256" key="5">
    <source>
        <dbReference type="ARBA" id="ARBA00022553"/>
    </source>
</evidence>
<dbReference type="InterPro" id="IPR003594">
    <property type="entry name" value="HATPase_dom"/>
</dbReference>
<dbReference type="PRINTS" id="PR00344">
    <property type="entry name" value="BCTRLSENSOR"/>
</dbReference>
<dbReference type="Pfam" id="PF02518">
    <property type="entry name" value="HATPase_c"/>
    <property type="match status" value="1"/>
</dbReference>
<sequence length="338" mass="37621">MYWQDTLAERLRAGLNAPWPVDSLARALQDQVQSTFLALQVQLDTAGTVLPVATKGAIALAPQKIGAFKGQQVFFPVVSGLSKAATWQLLPSLLLSFLLLLALGSVWALWHSQERKKQAWLQERETLLQQLAHTLMTPLSVASLALQRLQKKDFLPATAQRYLDLASEELGRMQHLGESLLLLEEQEERMELQSFLAQLPSWAPRDLLLQVQPPDVPTHLAISAKRLTLVLYVLLDNARKYAGEAAQLHIWVETEPHGVCVHVQDNGPGISDSEKEAIFTPYFRGVLAREGQKAGFGLGLYQARQLVTAVGGQLELVASRERHTGAHFLLRVDRLQKK</sequence>
<evidence type="ECO:0000256" key="1">
    <source>
        <dbReference type="ARBA" id="ARBA00000085"/>
    </source>
</evidence>
<proteinExistence type="predicted"/>
<evidence type="ECO:0000256" key="9">
    <source>
        <dbReference type="ARBA" id="ARBA00022840"/>
    </source>
</evidence>
<dbReference type="AlphaFoldDB" id="I5BX09"/>
<dbReference type="CDD" id="cd00082">
    <property type="entry name" value="HisKA"/>
    <property type="match status" value="1"/>
</dbReference>
<dbReference type="CDD" id="cd00075">
    <property type="entry name" value="HATPase"/>
    <property type="match status" value="1"/>
</dbReference>
<evidence type="ECO:0000256" key="2">
    <source>
        <dbReference type="ARBA" id="ARBA00004651"/>
    </source>
</evidence>
<keyword evidence="5" id="KW-0597">Phosphoprotein</keyword>
<evidence type="ECO:0000313" key="12">
    <source>
        <dbReference type="EMBL" id="EIM74111.1"/>
    </source>
</evidence>
<feature type="transmembrane region" description="Helical" evidence="10">
    <location>
        <begin position="89"/>
        <end position="110"/>
    </location>
</feature>
<dbReference type="PANTHER" id="PTHR44936:SF10">
    <property type="entry name" value="SENSOR PROTEIN RSTB"/>
    <property type="match status" value="1"/>
</dbReference>
<keyword evidence="4" id="KW-1003">Cell membrane</keyword>
<evidence type="ECO:0000256" key="6">
    <source>
        <dbReference type="ARBA" id="ARBA00022679"/>
    </source>
</evidence>
<evidence type="ECO:0000256" key="4">
    <source>
        <dbReference type="ARBA" id="ARBA00022475"/>
    </source>
</evidence>
<dbReference type="PROSITE" id="PS50109">
    <property type="entry name" value="HIS_KIN"/>
    <property type="match status" value="1"/>
</dbReference>
<dbReference type="GO" id="GO:0000155">
    <property type="term" value="F:phosphorelay sensor kinase activity"/>
    <property type="evidence" value="ECO:0007669"/>
    <property type="project" value="InterPro"/>
</dbReference>
<protein>
    <recommendedName>
        <fullName evidence="3">histidine kinase</fullName>
        <ecNumber evidence="3">2.7.13.3</ecNumber>
    </recommendedName>
</protein>
<dbReference type="EC" id="2.7.13.3" evidence="3"/>
<dbReference type="SMART" id="SM00387">
    <property type="entry name" value="HATPase_c"/>
    <property type="match status" value="1"/>
</dbReference>
<keyword evidence="10" id="KW-0812">Transmembrane</keyword>
<dbReference type="InterPro" id="IPR036890">
    <property type="entry name" value="HATPase_C_sf"/>
</dbReference>
<dbReference type="SUPFAM" id="SSF55874">
    <property type="entry name" value="ATPase domain of HSP90 chaperone/DNA topoisomerase II/histidine kinase"/>
    <property type="match status" value="1"/>
</dbReference>
<keyword evidence="9" id="KW-0067">ATP-binding</keyword>
<dbReference type="Gene3D" id="1.10.287.130">
    <property type="match status" value="1"/>
</dbReference>
<evidence type="ECO:0000259" key="11">
    <source>
        <dbReference type="PROSITE" id="PS50109"/>
    </source>
</evidence>
<reference evidence="12 13" key="1">
    <citation type="submission" date="2012-05" db="EMBL/GenBank/DDBJ databases">
        <title>Genome sequence of Nitritalea halalkaliphila LW7.</title>
        <authorList>
            <person name="Jangir P.K."/>
            <person name="Singh A."/>
            <person name="Shivaji S."/>
            <person name="Sharma R."/>
        </authorList>
    </citation>
    <scope>NUCLEOTIDE SEQUENCE [LARGE SCALE GENOMIC DNA]</scope>
    <source>
        <strain evidence="12 13">LW7</strain>
    </source>
</reference>
<evidence type="ECO:0000256" key="7">
    <source>
        <dbReference type="ARBA" id="ARBA00022741"/>
    </source>
</evidence>
<dbReference type="EMBL" id="AJYA01000047">
    <property type="protein sequence ID" value="EIM74111.1"/>
    <property type="molecule type" value="Genomic_DNA"/>
</dbReference>
<dbReference type="InterPro" id="IPR036097">
    <property type="entry name" value="HisK_dim/P_sf"/>
</dbReference>
<name>I5BX09_9BACT</name>
<evidence type="ECO:0000313" key="13">
    <source>
        <dbReference type="Proteomes" id="UP000005551"/>
    </source>
</evidence>
<keyword evidence="7" id="KW-0547">Nucleotide-binding</keyword>
<dbReference type="SUPFAM" id="SSF47384">
    <property type="entry name" value="Homodimeric domain of signal transducing histidine kinase"/>
    <property type="match status" value="1"/>
</dbReference>
<dbReference type="Gene3D" id="3.30.565.10">
    <property type="entry name" value="Histidine kinase-like ATPase, C-terminal domain"/>
    <property type="match status" value="1"/>
</dbReference>
<dbReference type="InterPro" id="IPR003661">
    <property type="entry name" value="HisK_dim/P_dom"/>
</dbReference>
<accession>I5BX09</accession>
<dbReference type="GO" id="GO:0005524">
    <property type="term" value="F:ATP binding"/>
    <property type="evidence" value="ECO:0007669"/>
    <property type="project" value="UniProtKB-KW"/>
</dbReference>
<feature type="domain" description="Histidine kinase" evidence="11">
    <location>
        <begin position="130"/>
        <end position="336"/>
    </location>
</feature>
<organism evidence="12 13">
    <name type="scientific">Nitritalea halalkaliphila LW7</name>
    <dbReference type="NCBI Taxonomy" id="1189621"/>
    <lineage>
        <taxon>Bacteria</taxon>
        <taxon>Pseudomonadati</taxon>
        <taxon>Bacteroidota</taxon>
        <taxon>Cytophagia</taxon>
        <taxon>Cytophagales</taxon>
        <taxon>Cyclobacteriaceae</taxon>
        <taxon>Nitritalea</taxon>
    </lineage>
</organism>
<keyword evidence="10" id="KW-0472">Membrane</keyword>
<dbReference type="GO" id="GO:0005886">
    <property type="term" value="C:plasma membrane"/>
    <property type="evidence" value="ECO:0007669"/>
    <property type="project" value="UniProtKB-SubCell"/>
</dbReference>
<evidence type="ECO:0000256" key="3">
    <source>
        <dbReference type="ARBA" id="ARBA00012438"/>
    </source>
</evidence>
<comment type="caution">
    <text evidence="12">The sequence shown here is derived from an EMBL/GenBank/DDBJ whole genome shotgun (WGS) entry which is preliminary data.</text>
</comment>
<keyword evidence="10" id="KW-1133">Transmembrane helix</keyword>
<dbReference type="InterPro" id="IPR050980">
    <property type="entry name" value="2C_sensor_his_kinase"/>
</dbReference>
<evidence type="ECO:0000256" key="10">
    <source>
        <dbReference type="SAM" id="Phobius"/>
    </source>
</evidence>
<evidence type="ECO:0000256" key="8">
    <source>
        <dbReference type="ARBA" id="ARBA00022777"/>
    </source>
</evidence>
<keyword evidence="13" id="KW-1185">Reference proteome</keyword>
<dbReference type="Proteomes" id="UP000005551">
    <property type="component" value="Unassembled WGS sequence"/>
</dbReference>
<dbReference type="InterPro" id="IPR005467">
    <property type="entry name" value="His_kinase_dom"/>
</dbReference>
<keyword evidence="8 12" id="KW-0418">Kinase</keyword>
<dbReference type="PANTHER" id="PTHR44936">
    <property type="entry name" value="SENSOR PROTEIN CREC"/>
    <property type="match status" value="1"/>
</dbReference>
<comment type="subcellular location">
    <subcellularLocation>
        <location evidence="2">Cell membrane</location>
        <topology evidence="2">Multi-pass membrane protein</topology>
    </subcellularLocation>
</comment>